<evidence type="ECO:0008006" key="2">
    <source>
        <dbReference type="Google" id="ProtNLM"/>
    </source>
</evidence>
<comment type="caution">
    <text evidence="1">The sequence shown here is derived from an EMBL/GenBank/DDBJ whole genome shotgun (WGS) entry which is preliminary data.</text>
</comment>
<organism evidence="1">
    <name type="scientific">marine sediment metagenome</name>
    <dbReference type="NCBI Taxonomy" id="412755"/>
    <lineage>
        <taxon>unclassified sequences</taxon>
        <taxon>metagenomes</taxon>
        <taxon>ecological metagenomes</taxon>
    </lineage>
</organism>
<proteinExistence type="predicted"/>
<feature type="non-terminal residue" evidence="1">
    <location>
        <position position="1"/>
    </location>
</feature>
<gene>
    <name evidence="1" type="ORF">S01H4_31853</name>
</gene>
<reference evidence="1" key="1">
    <citation type="journal article" date="2014" name="Front. Microbiol.">
        <title>High frequency of phylogenetically diverse reductive dehalogenase-homologous genes in deep subseafloor sedimentary metagenomes.</title>
        <authorList>
            <person name="Kawai M."/>
            <person name="Futagami T."/>
            <person name="Toyoda A."/>
            <person name="Takaki Y."/>
            <person name="Nishi S."/>
            <person name="Hori S."/>
            <person name="Arai W."/>
            <person name="Tsubouchi T."/>
            <person name="Morono Y."/>
            <person name="Uchiyama I."/>
            <person name="Ito T."/>
            <person name="Fujiyama A."/>
            <person name="Inagaki F."/>
            <person name="Takami H."/>
        </authorList>
    </citation>
    <scope>NUCLEOTIDE SEQUENCE</scope>
    <source>
        <strain evidence="1">Expedition CK06-06</strain>
    </source>
</reference>
<evidence type="ECO:0000313" key="1">
    <source>
        <dbReference type="EMBL" id="GAG83626.1"/>
    </source>
</evidence>
<name>X1CHB2_9ZZZZ</name>
<protein>
    <recommendedName>
        <fullName evidence="2">Calcineurin-like phosphoesterase domain-containing protein</fullName>
    </recommendedName>
</protein>
<accession>X1CHB2</accession>
<dbReference type="EMBL" id="BART01016588">
    <property type="protein sequence ID" value="GAG83626.1"/>
    <property type="molecule type" value="Genomic_DNA"/>
</dbReference>
<dbReference type="AlphaFoldDB" id="X1CHB2"/>
<sequence>NPIKKIKFIQKLKKKINADTFLNLEELKESNLAKKGIPEDKRNIDDKINLKYGTITNNWQEMINFCKDFCLLALCGHTHTLREFRLKTPIKKSKVFKSVPFNLIKIENPAAVFFDNYSELLTNPKDIWDKKPFLFQTPALGLGSYEHPTAGGAYREIKIKKGKIESFNVKFLPK</sequence>